<dbReference type="AlphaFoldDB" id="A0A856MMR7"/>
<gene>
    <name evidence="1" type="ORF">DP114_23695</name>
</gene>
<dbReference type="EMBL" id="CP030118">
    <property type="protein sequence ID" value="QDL10497.1"/>
    <property type="molecule type" value="Genomic_DNA"/>
</dbReference>
<dbReference type="Proteomes" id="UP000503129">
    <property type="component" value="Chromosome"/>
</dbReference>
<accession>A0A856MMR7</accession>
<evidence type="ECO:0000313" key="1">
    <source>
        <dbReference type="EMBL" id="QDL10497.1"/>
    </source>
</evidence>
<name>A0A856MMR7_9CYAN</name>
<keyword evidence="2" id="KW-1185">Reference proteome</keyword>
<proteinExistence type="predicted"/>
<protein>
    <submittedName>
        <fullName evidence="1">Uncharacterized protein</fullName>
    </submittedName>
</protein>
<evidence type="ECO:0000313" key="2">
    <source>
        <dbReference type="Proteomes" id="UP000503129"/>
    </source>
</evidence>
<reference evidence="1 2" key="1">
    <citation type="submission" date="2018-06" db="EMBL/GenBank/DDBJ databases">
        <title>Comparative genomics of Brasilonema spp. strains.</title>
        <authorList>
            <person name="Alvarenga D.O."/>
            <person name="Fiore M.F."/>
            <person name="Varani A.M."/>
        </authorList>
    </citation>
    <scope>NUCLEOTIDE SEQUENCE [LARGE SCALE GENOMIC DNA]</scope>
    <source>
        <strain evidence="1 2">CENA114</strain>
    </source>
</reference>
<sequence>MKIIDLRFELNNLQSSTIKYSLEKNDLLSHIKRSPIQLYRFHLRFPLLVQLEGTRKRVMVLFLNELKDIQKF</sequence>
<organism evidence="1 2">
    <name type="scientific">Brasilonema sennae CENA114</name>
    <dbReference type="NCBI Taxonomy" id="415709"/>
    <lineage>
        <taxon>Bacteria</taxon>
        <taxon>Bacillati</taxon>
        <taxon>Cyanobacteriota</taxon>
        <taxon>Cyanophyceae</taxon>
        <taxon>Nostocales</taxon>
        <taxon>Scytonemataceae</taxon>
        <taxon>Brasilonema</taxon>
        <taxon>Bromeliae group (in: Brasilonema)</taxon>
    </lineage>
</organism>
<dbReference type="KEGG" id="bsen:DP114_23695"/>